<gene>
    <name evidence="4" type="ORF">TIFTF001_025976</name>
</gene>
<evidence type="ECO:0000256" key="2">
    <source>
        <dbReference type="SAM" id="MobiDB-lite"/>
    </source>
</evidence>
<dbReference type="InterPro" id="IPR000210">
    <property type="entry name" value="BTB/POZ_dom"/>
</dbReference>
<dbReference type="Gene3D" id="3.30.710.10">
    <property type="entry name" value="Potassium Channel Kv1.1, Chain A"/>
    <property type="match status" value="1"/>
</dbReference>
<accession>A0AA88ANU4</accession>
<evidence type="ECO:0000259" key="3">
    <source>
        <dbReference type="PROSITE" id="PS50097"/>
    </source>
</evidence>
<dbReference type="PANTHER" id="PTHR46287">
    <property type="entry name" value="BTB/POZ AND TAZ DOMAIN-CONTAINING PROTEIN 3-RELATED"/>
    <property type="match status" value="1"/>
</dbReference>
<dbReference type="InterPro" id="IPR044513">
    <property type="entry name" value="BT1/2/3/4/5"/>
</dbReference>
<organism evidence="4 5">
    <name type="scientific">Ficus carica</name>
    <name type="common">Common fig</name>
    <dbReference type="NCBI Taxonomy" id="3494"/>
    <lineage>
        <taxon>Eukaryota</taxon>
        <taxon>Viridiplantae</taxon>
        <taxon>Streptophyta</taxon>
        <taxon>Embryophyta</taxon>
        <taxon>Tracheophyta</taxon>
        <taxon>Spermatophyta</taxon>
        <taxon>Magnoliopsida</taxon>
        <taxon>eudicotyledons</taxon>
        <taxon>Gunneridae</taxon>
        <taxon>Pentapetalae</taxon>
        <taxon>rosids</taxon>
        <taxon>fabids</taxon>
        <taxon>Rosales</taxon>
        <taxon>Moraceae</taxon>
        <taxon>Ficeae</taxon>
        <taxon>Ficus</taxon>
    </lineage>
</organism>
<comment type="caution">
    <text evidence="4">The sequence shown here is derived from an EMBL/GenBank/DDBJ whole genome shotgun (WGS) entry which is preliminary data.</text>
</comment>
<dbReference type="Proteomes" id="UP001187192">
    <property type="component" value="Unassembled WGS sequence"/>
</dbReference>
<dbReference type="InterPro" id="IPR011333">
    <property type="entry name" value="SKP1/BTB/POZ_sf"/>
</dbReference>
<evidence type="ECO:0000313" key="4">
    <source>
        <dbReference type="EMBL" id="GMN56867.1"/>
    </source>
</evidence>
<feature type="region of interest" description="Disordered" evidence="2">
    <location>
        <begin position="101"/>
        <end position="210"/>
    </location>
</feature>
<comment type="pathway">
    <text evidence="1">Protein modification; protein ubiquitination.</text>
</comment>
<name>A0AA88ANU4_FICCA</name>
<protein>
    <recommendedName>
        <fullName evidence="3">BTB domain-containing protein</fullName>
    </recommendedName>
</protein>
<evidence type="ECO:0000256" key="1">
    <source>
        <dbReference type="ARBA" id="ARBA00004906"/>
    </source>
</evidence>
<feature type="domain" description="BTB" evidence="3">
    <location>
        <begin position="23"/>
        <end position="92"/>
    </location>
</feature>
<feature type="compositionally biased region" description="Basic and acidic residues" evidence="2">
    <location>
        <begin position="183"/>
        <end position="195"/>
    </location>
</feature>
<sequence>METDDLYGISPTNSDLRRELPESDVRILTSDGLRIPVHSSILVSVSPVFESIIDRPRKHRRSERVIPILGVPRDAVVKVPLGEYFGMTKLPLVQVRGGASGEVWNPPPGAVPRLPDSASEADQQQALGSTADDRQRGRRPSARQALRRTGSLPQVHETRVQQFQGRGEHRRVEIPPRPRPLARTRDLAVHGRGRNEEEEDEEAQGGAEPVFTAERGDGVLGAHLHGRVHRRWAIRHGAREEQRPMQPVRHVSGCPDVDSSLRHVPEEGQRRVLTMPADVAAPEAPLVNLRTIRLLQSPSLQAIQVENGAREEEGRFEVEATCEEGRICQNHLVVVSL</sequence>
<dbReference type="PROSITE" id="PS50097">
    <property type="entry name" value="BTB"/>
    <property type="match status" value="1"/>
</dbReference>
<feature type="region of interest" description="Disordered" evidence="2">
    <location>
        <begin position="237"/>
        <end position="261"/>
    </location>
</feature>
<keyword evidence="5" id="KW-1185">Reference proteome</keyword>
<dbReference type="PANTHER" id="PTHR46287:SF4">
    <property type="entry name" value="BTB_POZ AND TAZ DOMAIN-CONTAINING PROTEIN 2"/>
    <property type="match status" value="1"/>
</dbReference>
<feature type="compositionally biased region" description="Basic and acidic residues" evidence="2">
    <location>
        <begin position="166"/>
        <end position="176"/>
    </location>
</feature>
<dbReference type="EMBL" id="BTGU01000066">
    <property type="protein sequence ID" value="GMN56867.1"/>
    <property type="molecule type" value="Genomic_DNA"/>
</dbReference>
<reference evidence="4" key="1">
    <citation type="submission" date="2023-07" db="EMBL/GenBank/DDBJ databases">
        <title>draft genome sequence of fig (Ficus carica).</title>
        <authorList>
            <person name="Takahashi T."/>
            <person name="Nishimura K."/>
        </authorList>
    </citation>
    <scope>NUCLEOTIDE SEQUENCE</scope>
</reference>
<dbReference type="AlphaFoldDB" id="A0AA88ANU4"/>
<proteinExistence type="predicted"/>
<dbReference type="GO" id="GO:0005634">
    <property type="term" value="C:nucleus"/>
    <property type="evidence" value="ECO:0007669"/>
    <property type="project" value="TreeGrafter"/>
</dbReference>
<evidence type="ECO:0000313" key="5">
    <source>
        <dbReference type="Proteomes" id="UP001187192"/>
    </source>
</evidence>
<dbReference type="GO" id="GO:0006355">
    <property type="term" value="P:regulation of DNA-templated transcription"/>
    <property type="evidence" value="ECO:0007669"/>
    <property type="project" value="UniProtKB-ARBA"/>
</dbReference>